<proteinExistence type="predicted"/>
<feature type="non-terminal residue" evidence="1">
    <location>
        <position position="1"/>
    </location>
</feature>
<accession>A0A7J9KQW0</accession>
<comment type="caution">
    <text evidence="1">The sequence shown here is derived from an EMBL/GenBank/DDBJ whole genome shotgun (WGS) entry which is preliminary data.</text>
</comment>
<sequence length="103" mass="11671">MRLSGSMTLVVLESVEMLEFVKANQWDILDTCFMHKQWWSDTIKTDMNSSMDTFSGDKEDVTKEVDRILQAVKDLVLSVGANEGKGDDDRILNVLGLLLLYGR</sequence>
<evidence type="ECO:0000313" key="2">
    <source>
        <dbReference type="Proteomes" id="UP000593576"/>
    </source>
</evidence>
<dbReference type="Proteomes" id="UP000593576">
    <property type="component" value="Unassembled WGS sequence"/>
</dbReference>
<evidence type="ECO:0000313" key="1">
    <source>
        <dbReference type="EMBL" id="MBA0848781.1"/>
    </source>
</evidence>
<gene>
    <name evidence="1" type="ORF">Goshw_007073</name>
</gene>
<name>A0A7J9KQW0_GOSSC</name>
<dbReference type="OrthoDB" id="1722780at2759"/>
<reference evidence="1 2" key="1">
    <citation type="journal article" date="2019" name="Genome Biol. Evol.">
        <title>Insights into the evolution of the New World diploid cottons (Gossypium, subgenus Houzingenia) based on genome sequencing.</title>
        <authorList>
            <person name="Grover C.E."/>
            <person name="Arick M.A. 2nd"/>
            <person name="Thrash A."/>
            <person name="Conover J.L."/>
            <person name="Sanders W.S."/>
            <person name="Peterson D.G."/>
            <person name="Frelichowski J.E."/>
            <person name="Scheffler J.A."/>
            <person name="Scheffler B.E."/>
            <person name="Wendel J.F."/>
        </authorList>
    </citation>
    <scope>NUCLEOTIDE SEQUENCE [LARGE SCALE GENOMIC DNA]</scope>
    <source>
        <strain evidence="1">1</strain>
        <tissue evidence="1">Leaf</tissue>
    </source>
</reference>
<dbReference type="AlphaFoldDB" id="A0A7J9KQW0"/>
<dbReference type="EMBL" id="JABFAF010000002">
    <property type="protein sequence ID" value="MBA0848781.1"/>
    <property type="molecule type" value="Genomic_DNA"/>
</dbReference>
<organism evidence="1 2">
    <name type="scientific">Gossypium schwendimanii</name>
    <name type="common">Cotton</name>
    <dbReference type="NCBI Taxonomy" id="34291"/>
    <lineage>
        <taxon>Eukaryota</taxon>
        <taxon>Viridiplantae</taxon>
        <taxon>Streptophyta</taxon>
        <taxon>Embryophyta</taxon>
        <taxon>Tracheophyta</taxon>
        <taxon>Spermatophyta</taxon>
        <taxon>Magnoliopsida</taxon>
        <taxon>eudicotyledons</taxon>
        <taxon>Gunneridae</taxon>
        <taxon>Pentapetalae</taxon>
        <taxon>rosids</taxon>
        <taxon>malvids</taxon>
        <taxon>Malvales</taxon>
        <taxon>Malvaceae</taxon>
        <taxon>Malvoideae</taxon>
        <taxon>Gossypium</taxon>
    </lineage>
</organism>
<keyword evidence="2" id="KW-1185">Reference proteome</keyword>
<protein>
    <submittedName>
        <fullName evidence="1">Uncharacterized protein</fullName>
    </submittedName>
</protein>